<name>A0A4Q4L6D0_9PSED</name>
<dbReference type="EMBL" id="SEUB01000004">
    <property type="protein sequence ID" value="RYM41932.1"/>
    <property type="molecule type" value="Genomic_DNA"/>
</dbReference>
<dbReference type="InterPro" id="IPR001611">
    <property type="entry name" value="Leu-rich_rpt"/>
</dbReference>
<comment type="PTM">
    <text evidence="6">Ubiquitinated in the presence of host E1 ubiquitin-activating enzyme, E2 ubiquitin-conjugating enzyme and ubiquitin.</text>
</comment>
<evidence type="ECO:0000256" key="5">
    <source>
        <dbReference type="ARBA" id="ARBA00023026"/>
    </source>
</evidence>
<dbReference type="Proteomes" id="UP000291107">
    <property type="component" value="Unassembled WGS sequence"/>
</dbReference>
<comment type="similarity">
    <text evidence="6">Belongs to the LRR-containing bacterial E3 ligase family.</text>
</comment>
<dbReference type="Pfam" id="PF14496">
    <property type="entry name" value="NEL"/>
    <property type="match status" value="1"/>
</dbReference>
<keyword evidence="6" id="KW-0808">Transferase</keyword>
<dbReference type="InterPro" id="IPR032675">
    <property type="entry name" value="LRR_dom_sf"/>
</dbReference>
<keyword evidence="5" id="KW-0843">Virulence</keyword>
<dbReference type="GO" id="GO:0061630">
    <property type="term" value="F:ubiquitin protein ligase activity"/>
    <property type="evidence" value="ECO:0007669"/>
    <property type="project" value="UniProtKB-EC"/>
</dbReference>
<gene>
    <name evidence="9" type="ORF">EVS84_12285</name>
</gene>
<protein>
    <recommendedName>
        <fullName evidence="2">RING-type E3 ubiquitin transferase</fullName>
        <ecNumber evidence="2">2.3.2.27</ecNumber>
    </recommendedName>
</protein>
<keyword evidence="3" id="KW-0433">Leucine-rich repeat</keyword>
<dbReference type="InterPro" id="IPR003591">
    <property type="entry name" value="Leu-rich_rpt_typical-subtyp"/>
</dbReference>
<dbReference type="InterPro" id="IPR046673">
    <property type="entry name" value="ToxA_N"/>
</dbReference>
<evidence type="ECO:0000313" key="10">
    <source>
        <dbReference type="Proteomes" id="UP000291107"/>
    </source>
</evidence>
<dbReference type="PANTHER" id="PTHR48051">
    <property type="match status" value="1"/>
</dbReference>
<dbReference type="PROSITE" id="PS51450">
    <property type="entry name" value="LRR"/>
    <property type="match status" value="1"/>
</dbReference>
<evidence type="ECO:0000256" key="3">
    <source>
        <dbReference type="ARBA" id="ARBA00022614"/>
    </source>
</evidence>
<dbReference type="PROSITE" id="PS52053">
    <property type="entry name" value="NEL"/>
    <property type="match status" value="1"/>
</dbReference>
<comment type="catalytic activity">
    <reaction evidence="1">
        <text>S-ubiquitinyl-[E2 ubiquitin-conjugating enzyme]-L-cysteine + [acceptor protein]-L-lysine = [E2 ubiquitin-conjugating enzyme]-L-cysteine + N(6)-ubiquitinyl-[acceptor protein]-L-lysine.</text>
        <dbReference type="EC" id="2.3.2.27"/>
    </reaction>
</comment>
<evidence type="ECO:0000313" key="9">
    <source>
        <dbReference type="EMBL" id="RYM41932.1"/>
    </source>
</evidence>
<keyword evidence="6" id="KW-0964">Secreted</keyword>
<evidence type="ECO:0000256" key="1">
    <source>
        <dbReference type="ARBA" id="ARBA00000900"/>
    </source>
</evidence>
<dbReference type="Pfam" id="PF13516">
    <property type="entry name" value="LRR_6"/>
    <property type="match status" value="1"/>
</dbReference>
<evidence type="ECO:0000256" key="4">
    <source>
        <dbReference type="ARBA" id="ARBA00022737"/>
    </source>
</evidence>
<evidence type="ECO:0000259" key="8">
    <source>
        <dbReference type="PROSITE" id="PS52053"/>
    </source>
</evidence>
<dbReference type="GO" id="GO:0005576">
    <property type="term" value="C:extracellular region"/>
    <property type="evidence" value="ECO:0007669"/>
    <property type="project" value="UniProtKB-UniRule"/>
</dbReference>
<feature type="domain" description="NEL" evidence="8">
    <location>
        <begin position="2079"/>
        <end position="2381"/>
    </location>
</feature>
<dbReference type="SUPFAM" id="SSF52058">
    <property type="entry name" value="L domain-like"/>
    <property type="match status" value="1"/>
</dbReference>
<evidence type="ECO:0000256" key="7">
    <source>
        <dbReference type="SAM" id="MobiDB-lite"/>
    </source>
</evidence>
<comment type="caution">
    <text evidence="9">The sequence shown here is derived from an EMBL/GenBank/DDBJ whole genome shotgun (WGS) entry which is preliminary data.</text>
</comment>
<dbReference type="InterPro" id="IPR050216">
    <property type="entry name" value="LRR_domain-containing"/>
</dbReference>
<organism evidence="9 10">
    <name type="scientific">Pseudomonas koreensis</name>
    <dbReference type="NCBI Taxonomy" id="198620"/>
    <lineage>
        <taxon>Bacteria</taxon>
        <taxon>Pseudomonadati</taxon>
        <taxon>Pseudomonadota</taxon>
        <taxon>Gammaproteobacteria</taxon>
        <taxon>Pseudomonadales</taxon>
        <taxon>Pseudomonadaceae</taxon>
        <taxon>Pseudomonas</taxon>
    </lineage>
</organism>
<dbReference type="EC" id="2.3.2.27" evidence="2"/>
<accession>A0A4Q4L6D0</accession>
<dbReference type="PANTHER" id="PTHR48051:SF54">
    <property type="entry name" value="LEUCINE-RICH REPEAT-CONTAINING PROTEIN"/>
    <property type="match status" value="1"/>
</dbReference>
<keyword evidence="4" id="KW-0677">Repeat</keyword>
<dbReference type="Gene3D" id="1.20.58.360">
    <property type="entry name" value="Shigella T3SS effector IpaH defines"/>
    <property type="match status" value="1"/>
</dbReference>
<sequence length="2392" mass="267093">MSPDSLVSKSAAPLIKPAATQSLHAPLLKASVPQWLIDAPARRRAEFKQATKATPDWYKSASPAQRDVLHKRFRDSFQAQVQLDKTMSSFKDIDAFARPLLLEALKSRYQVEVDVDKTLLCLKRPILVTVARVEVGTHEVLTLPMLQAALHNFESDECKYGAFHKSSTFAVATGTPGNYKAVPVNVSIRNFLSLCRELDIGAKYQAYLTSFFHPADPKTEAALRRQFILAQKSALHAAAEQALLTKDIRRQDHAMILSVLAGNRTPRLDNKTVSFQDLGVMRHRLVGCVVFVIYDRYPSYDEVILYVPNDPEHPLKRYTGTQMQDTLKRLLSARDPQHPQSTAPTAYQAFFSQFFPYRKRAEYFNQFIKPAHPASEWLWSAWRTIGQTVTPLGPWETPHKDPQMIPDTDPYVAAAPFPDPNAYFKGTNPDLWNCLYEKHRDKLFDDARSHAVPTEDVDAKARDAKLAALLQFGLLAANVASMFVPVLGEAMMVIMAGQLLYETVEGIVEWSDGDKHAAKAHLVDVAENLALIGVTAVAGAGLSRLRPVKPEPVIENLHPVTLPSGKTRLWKPDFSGYEQDVTLDALGEPNALAQYSFEGKTYIRQGSKVYEQVQDQTSAQWLLKHPSDPDAYRPLLVHNGHGGWRLALEQPMTWGRLDLLRRMGPLTDGFSDDALLMLADTSGISDNTLRKMHMDHLPPPAELRDAMRLFAADQGARQMIEQLRGAQAIDEQYLYALPLVPEMPRWPSGRVLEIVEGAGEAARSIQYGAQKLLPGIERKPAIRISREQVLNGELPARIIAALEENEIVHLLGSRGAQLRPARPDEFTARLTEYAYTRQPALFDSLYRRNGPASGRVRILQHECPGLSDEAAQDVLNHASAAELARLDATRRSPLKLLEEARWYARQGRQIRAFAGLHGENLASADSRRLALHALEQLPQWPQTLRLEIRDGSTTGALLDGIGEITAPVKRYLVKNGPFYQAFDASAQALDQVPRVEDSFYRSLLAALPDETRSALWLADVRTGRELQQSIIRSAHAHRLDAARLLEPQARWFKPPTRVSARLSGYYASGRGASWNPHLRSRAQHLYPEPRQVEAFFARRRGRTDAQIFDELESRLKDWETLNATLDRWQAGPSSSQTAAHRAQVAQALREAWRNEPLAAQAREVAQLSLVCDAPLPALTTRFDHVRELSVTGSGLTDANAEGFLAAFPQVTDLSIGEPGLGIEQTLVNGSLTTLPLAVGRMPELTRLRFATDAPLLAENFAQRLEALSSLEALRIDYSGTDSTSLHGLDFSRLRQLRTLRIDAPRALWRWPASVERLGQLQRLDLSHTLIETLPSSLYHGQERLWAGLSLDWSRVTPDTFLRAYEYVSNYAGPLGHLLDVHQMVNEFCRAELDSMLAAPGLLDPLPLAFDAASATPEARLAAITALRAEHDSIFARFHAPAPHGTRYAALSPQWTTGSNAEIFNTLRHSWQGAVRQRYGLPSRVSIFELSTQTGAERVVQLPVLPPGSFAHVRTLRLGGLDVSARAARRFIRAFSRTETLQISGNTFTELPFAAAELEGLAQLDAADNRIAMTPVVQRQINGLQRLRALDLSHNPLGDVDVSALNELQALGLRSTRLQRWPAGVEDLNRLSWLDLRDNRIDSVSPRALMHTDLLMRTNLAGNVFSPQGEAALNTALQRIEQQTGLAHGTLARFAAEPVPERFPPTETGASFIDELLQLAQSAAVAGETGAAAHLQRLRQIFPDERARLSLHSLRRMALSDVQIDARITEWHQTFDALTRRLNDWLYTREVTGEGVFINARSRSFAARRIRAAWLDGLSESPGTPGLELEFSERQTGDLPELDVQLPGVTSLDLTRVGITTRGSDAFLQAFPNLETLFVSGNELLALPAPVQRMRHLQRLEMQYCNLHSATSLYPLLGSGRLRALDLGYNEIRAFHPPTFGALETLDLRFNQLSEWPDGVLMAPRLHTLNLSGNRIEELPVGLFSGGHGNLLEGTDLSANERLSLPALQDLRRYSRERPGRPVLGVSRARIDDMINRQIFYDGIGLEEPVGIPEGEGGVDFDVHAAVAPVEELLNPATDIAPRSLAPWLQDTPASLAEQRTVIWTRLAQEPNHERFFQLLRLLRDTKDFNRVRADLTRRVWEVMQAAYYDTSLRELLFHSAETHGTCVDGRILTFSDMEVRVWADRVLRQFAPDQTALRGQALVRLSRQMFRLDRVETLAEAAAAAERLDRAEVRLQYRIGLTGHWGDGVDLPGQPAFMSYFDPLSGDLLTQTRESILAAERTDALPISMVAHDYWTDYLRERYPQEMNDLNASVDDQRLQLWGALDGRLERAEIDSGQYDLELDALSQAMETLRVEKLVALTRRAIDELQQVADESQLPGRTSPEPGPSLRP</sequence>
<evidence type="ECO:0000256" key="2">
    <source>
        <dbReference type="ARBA" id="ARBA00012483"/>
    </source>
</evidence>
<dbReference type="RefSeq" id="WP_129998569.1">
    <property type="nucleotide sequence ID" value="NZ_SEUB01000004.1"/>
</dbReference>
<evidence type="ECO:0000256" key="6">
    <source>
        <dbReference type="PROSITE-ProRule" id="PRU01398"/>
    </source>
</evidence>
<reference evidence="9 10" key="1">
    <citation type="submission" date="2019-02" db="EMBL/GenBank/DDBJ databases">
        <title>Genome of Pseudomonas korensis isolated from heavy metal contaminated environment.</title>
        <authorList>
            <person name="Ayangbenro A.S."/>
            <person name="Babalola O."/>
        </authorList>
    </citation>
    <scope>NUCLEOTIDE SEQUENCE [LARGE SCALE GENOMIC DNA]</scope>
    <source>
        <strain evidence="9 10">AB36</strain>
    </source>
</reference>
<feature type="region of interest" description="Disordered" evidence="7">
    <location>
        <begin position="2371"/>
        <end position="2392"/>
    </location>
</feature>
<proteinExistence type="inferred from homology"/>
<keyword evidence="6" id="KW-0833">Ubl conjugation pathway</keyword>
<dbReference type="Gene3D" id="3.80.10.10">
    <property type="entry name" value="Ribonuclease Inhibitor"/>
    <property type="match status" value="3"/>
</dbReference>
<dbReference type="SUPFAM" id="SSF52047">
    <property type="entry name" value="RNI-like"/>
    <property type="match status" value="1"/>
</dbReference>
<feature type="active site" description="Glycyl thioester intermediate" evidence="6">
    <location>
        <position position="2166"/>
    </location>
</feature>
<dbReference type="Pfam" id="PF20178">
    <property type="entry name" value="ToxA_N"/>
    <property type="match status" value="1"/>
</dbReference>
<keyword evidence="6" id="KW-0832">Ubl conjugation</keyword>
<dbReference type="InterPro" id="IPR029487">
    <property type="entry name" value="NEL_dom"/>
</dbReference>
<dbReference type="SMART" id="SM00369">
    <property type="entry name" value="LRR_TYP"/>
    <property type="match status" value="6"/>
</dbReference>
<dbReference type="GO" id="GO:0005737">
    <property type="term" value="C:cytoplasm"/>
    <property type="evidence" value="ECO:0007669"/>
    <property type="project" value="TreeGrafter"/>
</dbReference>
<keyword evidence="6" id="KW-1035">Host cytoplasm</keyword>
<dbReference type="GO" id="GO:0016567">
    <property type="term" value="P:protein ubiquitination"/>
    <property type="evidence" value="ECO:0007669"/>
    <property type="project" value="InterPro"/>
</dbReference>